<dbReference type="Proteomes" id="UP000799750">
    <property type="component" value="Unassembled WGS sequence"/>
</dbReference>
<proteinExistence type="predicted"/>
<sequence>MPGIAISHKSVAESDINNDYIFIGIWPRDARNIYDVIAQFENLHTLYLFVKDWWQSSSILGSEKAVARNLQKLTNLKLGGQIHQDMLLALLARPENIQHLSLINLIQSPGQEDGPDPVLFLRSIQKRFTNLKSLHMSKLAELTEDHDISGARWEFDLAGEIELLREWADFLRHVSGTLRELTLENRYHVSTQVFDFTDEIDPGSAEHPAHYGRRSNERCWEVLLPVFSERTFPKLKKLNFIGMSLFQSPEALAHLSQLGSHVDIEDKLGGIIKVTDESTPQNFSPPNGLFQD</sequence>
<name>A0A6A6RB40_9PEZI</name>
<dbReference type="AlphaFoldDB" id="A0A6A6RB40"/>
<dbReference type="SUPFAM" id="SSF52047">
    <property type="entry name" value="RNI-like"/>
    <property type="match status" value="1"/>
</dbReference>
<dbReference type="OrthoDB" id="3494000at2759"/>
<dbReference type="Gene3D" id="3.80.10.10">
    <property type="entry name" value="Ribonuclease Inhibitor"/>
    <property type="match status" value="1"/>
</dbReference>
<protein>
    <recommendedName>
        <fullName evidence="3">F-box domain-containing protein</fullName>
    </recommendedName>
</protein>
<evidence type="ECO:0000313" key="1">
    <source>
        <dbReference type="EMBL" id="KAF2501929.1"/>
    </source>
</evidence>
<keyword evidence="2" id="KW-1185">Reference proteome</keyword>
<reference evidence="1" key="1">
    <citation type="journal article" date="2020" name="Stud. Mycol.">
        <title>101 Dothideomycetes genomes: a test case for predicting lifestyles and emergence of pathogens.</title>
        <authorList>
            <person name="Haridas S."/>
            <person name="Albert R."/>
            <person name="Binder M."/>
            <person name="Bloem J."/>
            <person name="Labutti K."/>
            <person name="Salamov A."/>
            <person name="Andreopoulos B."/>
            <person name="Baker S."/>
            <person name="Barry K."/>
            <person name="Bills G."/>
            <person name="Bluhm B."/>
            <person name="Cannon C."/>
            <person name="Castanera R."/>
            <person name="Culley D."/>
            <person name="Daum C."/>
            <person name="Ezra D."/>
            <person name="Gonzalez J."/>
            <person name="Henrissat B."/>
            <person name="Kuo A."/>
            <person name="Liang C."/>
            <person name="Lipzen A."/>
            <person name="Lutzoni F."/>
            <person name="Magnuson J."/>
            <person name="Mondo S."/>
            <person name="Nolan M."/>
            <person name="Ohm R."/>
            <person name="Pangilinan J."/>
            <person name="Park H.-J."/>
            <person name="Ramirez L."/>
            <person name="Alfaro M."/>
            <person name="Sun H."/>
            <person name="Tritt A."/>
            <person name="Yoshinaga Y."/>
            <person name="Zwiers L.-H."/>
            <person name="Turgeon B."/>
            <person name="Goodwin S."/>
            <person name="Spatafora J."/>
            <person name="Crous P."/>
            <person name="Grigoriev I."/>
        </authorList>
    </citation>
    <scope>NUCLEOTIDE SEQUENCE</scope>
    <source>
        <strain evidence="1">CBS 269.34</strain>
    </source>
</reference>
<evidence type="ECO:0008006" key="3">
    <source>
        <dbReference type="Google" id="ProtNLM"/>
    </source>
</evidence>
<dbReference type="EMBL" id="MU004182">
    <property type="protein sequence ID" value="KAF2501929.1"/>
    <property type="molecule type" value="Genomic_DNA"/>
</dbReference>
<accession>A0A6A6RB40</accession>
<gene>
    <name evidence="1" type="ORF">BU16DRAFT_522802</name>
</gene>
<dbReference type="InterPro" id="IPR032675">
    <property type="entry name" value="LRR_dom_sf"/>
</dbReference>
<evidence type="ECO:0000313" key="2">
    <source>
        <dbReference type="Proteomes" id="UP000799750"/>
    </source>
</evidence>
<organism evidence="1 2">
    <name type="scientific">Lophium mytilinum</name>
    <dbReference type="NCBI Taxonomy" id="390894"/>
    <lineage>
        <taxon>Eukaryota</taxon>
        <taxon>Fungi</taxon>
        <taxon>Dikarya</taxon>
        <taxon>Ascomycota</taxon>
        <taxon>Pezizomycotina</taxon>
        <taxon>Dothideomycetes</taxon>
        <taxon>Pleosporomycetidae</taxon>
        <taxon>Mytilinidiales</taxon>
        <taxon>Mytilinidiaceae</taxon>
        <taxon>Lophium</taxon>
    </lineage>
</organism>